<dbReference type="EMBL" id="JANCPR020000069">
    <property type="protein sequence ID" value="MDJ1137927.1"/>
    <property type="molecule type" value="Genomic_DNA"/>
</dbReference>
<gene>
    <name evidence="2" type="ORF">NMN56_039420</name>
</gene>
<feature type="region of interest" description="Disordered" evidence="1">
    <location>
        <begin position="113"/>
        <end position="155"/>
    </location>
</feature>
<name>A0ABT7A988_9ACTN</name>
<evidence type="ECO:0000313" key="2">
    <source>
        <dbReference type="EMBL" id="MDJ1137927.1"/>
    </source>
</evidence>
<comment type="caution">
    <text evidence="2">The sequence shown here is derived from an EMBL/GenBank/DDBJ whole genome shotgun (WGS) entry which is preliminary data.</text>
</comment>
<feature type="region of interest" description="Disordered" evidence="1">
    <location>
        <begin position="1"/>
        <end position="23"/>
    </location>
</feature>
<protein>
    <submittedName>
        <fullName evidence="2">Uncharacterized protein</fullName>
    </submittedName>
</protein>
<sequence>MTETSHAAGPEAAAGPRDFSRPRERKQFVIDDDTFEACRALPGEDFVVFIGHFEEFDGAGSWRDNFKAVVAALELVLLPDSFARARARLSDKEHPIELDQIVEVLEWLVGEYADRPTQPSSDSSDGSDDQESGTSSTESTPPEEPISVASVPTGS</sequence>
<accession>A0ABT7A988</accession>
<proteinExistence type="predicted"/>
<reference evidence="2 3" key="1">
    <citation type="submission" date="2023-05" db="EMBL/GenBank/DDBJ databases">
        <title>Streptantibioticus silvisoli sp. nov., acidotolerant actinomycetes 1 from pine litter.</title>
        <authorList>
            <person name="Swiecimska M."/>
            <person name="Golinska P."/>
            <person name="Sangal V."/>
            <person name="Wachnowicz B."/>
            <person name="Goodfellow M."/>
        </authorList>
    </citation>
    <scope>NUCLEOTIDE SEQUENCE [LARGE SCALE GENOMIC DNA]</scope>
    <source>
        <strain evidence="2 3">DSM 42109</strain>
    </source>
</reference>
<evidence type="ECO:0000256" key="1">
    <source>
        <dbReference type="SAM" id="MobiDB-lite"/>
    </source>
</evidence>
<organism evidence="2 3">
    <name type="scientific">Streptomyces iconiensis</name>
    <dbReference type="NCBI Taxonomy" id="1384038"/>
    <lineage>
        <taxon>Bacteria</taxon>
        <taxon>Bacillati</taxon>
        <taxon>Actinomycetota</taxon>
        <taxon>Actinomycetes</taxon>
        <taxon>Kitasatosporales</taxon>
        <taxon>Streptomycetaceae</taxon>
        <taxon>Streptomyces</taxon>
    </lineage>
</organism>
<dbReference type="Proteomes" id="UP001214441">
    <property type="component" value="Unassembled WGS sequence"/>
</dbReference>
<keyword evidence="3" id="KW-1185">Reference proteome</keyword>
<evidence type="ECO:0000313" key="3">
    <source>
        <dbReference type="Proteomes" id="UP001214441"/>
    </source>
</evidence>
<dbReference type="RefSeq" id="WP_274039018.1">
    <property type="nucleotide sequence ID" value="NZ_JANCPR020000069.1"/>
</dbReference>